<dbReference type="GO" id="GO:0008643">
    <property type="term" value="P:carbohydrate transport"/>
    <property type="evidence" value="ECO:0007669"/>
    <property type="project" value="InterPro"/>
</dbReference>
<feature type="transmembrane region" description="Helical" evidence="2">
    <location>
        <begin position="442"/>
        <end position="467"/>
    </location>
</feature>
<evidence type="ECO:0000313" key="3">
    <source>
        <dbReference type="EMBL" id="EAW30151.1"/>
    </source>
</evidence>
<feature type="transmembrane region" description="Helical" evidence="2">
    <location>
        <begin position="359"/>
        <end position="380"/>
    </location>
</feature>
<evidence type="ECO:0000256" key="1">
    <source>
        <dbReference type="ARBA" id="ARBA00009617"/>
    </source>
</evidence>
<dbReference type="AlphaFoldDB" id="A0YGC5"/>
<feature type="transmembrane region" description="Helical" evidence="2">
    <location>
        <begin position="47"/>
        <end position="71"/>
    </location>
</feature>
<name>A0YGC5_9GAMM</name>
<reference evidence="3 4" key="1">
    <citation type="journal article" date="2010" name="J. Bacteriol.">
        <title>Genome sequence of the oligotrophic marine Gammaproteobacterium HTCC2143, isolated from the Oregon Coast.</title>
        <authorList>
            <person name="Oh H.M."/>
            <person name="Kang I."/>
            <person name="Ferriera S."/>
            <person name="Giovannoni S.J."/>
            <person name="Cho J.C."/>
        </authorList>
    </citation>
    <scope>NUCLEOTIDE SEQUENCE [LARGE SCALE GENOMIC DNA]</scope>
    <source>
        <strain evidence="3 4">HTCC2143</strain>
    </source>
</reference>
<accession>A0YGC5</accession>
<keyword evidence="2" id="KW-0472">Membrane</keyword>
<sequence>MLRESPHCSLLAKVSWILAKKLIQNLTIDKRDSMKITQERLPLRIKVAYGIGEMGEVVFLGMFNTFIVIYYNQAVGLSNTLIGTAIMLAMIGDAISDPMVGMISDRWRSRLGRRHPFLFAAPIPLAISLYCIFSPPEQLTGGVSGEPNQMWLFAWLAFWTISGRLFVTLYTIPHHALGGELTKDANERSQLFSINAIIGYVSGALFAFTVWGFFFAGESVLADGSVVPKHLDVSAYPPVVLTVCGIILVMIYLSSLGTLGRVPYLSSPPEKLERMSLTGFYKELRGVFDNPNYRFLLIGFFLLMISIGLSETLGIFLATYFWELKPEQIKWFGLVVIPAVIIGASASPILMKRFDRKPVLVGGLLGLLILTQLPISLRLFGLMPVNGSESLMPTLLPISFLSSMCAAAGAVAMMSMLGDITDENELLIGRRQEGLIYSARAFFAKASNSVGHFVGGIMLDIFVVFPFDAVPGEVDADVIWRLGLFGGPIMCIAGFVALPFYARYRLTRAQHTEILVQLEEKR</sequence>
<dbReference type="InterPro" id="IPR039672">
    <property type="entry name" value="MFS_2"/>
</dbReference>
<protein>
    <submittedName>
        <fullName evidence="3">Sugar transporter</fullName>
    </submittedName>
</protein>
<feature type="transmembrane region" description="Helical" evidence="2">
    <location>
        <begin position="235"/>
        <end position="253"/>
    </location>
</feature>
<dbReference type="EMBL" id="AAVT01000010">
    <property type="protein sequence ID" value="EAW30151.1"/>
    <property type="molecule type" value="Genomic_DNA"/>
</dbReference>
<proteinExistence type="inferred from homology"/>
<feature type="transmembrane region" description="Helical" evidence="2">
    <location>
        <begin position="150"/>
        <end position="172"/>
    </location>
</feature>
<dbReference type="GO" id="GO:0005886">
    <property type="term" value="C:plasma membrane"/>
    <property type="evidence" value="ECO:0007669"/>
    <property type="project" value="TreeGrafter"/>
</dbReference>
<feature type="transmembrane region" description="Helical" evidence="2">
    <location>
        <begin position="479"/>
        <end position="501"/>
    </location>
</feature>
<keyword evidence="3" id="KW-0813">Transport</keyword>
<dbReference type="Gene3D" id="1.20.1250.20">
    <property type="entry name" value="MFS general substrate transporter like domains"/>
    <property type="match status" value="2"/>
</dbReference>
<feature type="transmembrane region" description="Helical" evidence="2">
    <location>
        <begin position="400"/>
        <end position="421"/>
    </location>
</feature>
<feature type="transmembrane region" description="Helical" evidence="2">
    <location>
        <begin position="77"/>
        <end position="96"/>
    </location>
</feature>
<feature type="transmembrane region" description="Helical" evidence="2">
    <location>
        <begin position="295"/>
        <end position="322"/>
    </location>
</feature>
<dbReference type="PANTHER" id="PTHR11328">
    <property type="entry name" value="MAJOR FACILITATOR SUPERFAMILY DOMAIN-CONTAINING PROTEIN"/>
    <property type="match status" value="1"/>
</dbReference>
<gene>
    <name evidence="3" type="ORF">GP2143_11277</name>
</gene>
<dbReference type="eggNOG" id="COG2211">
    <property type="taxonomic scope" value="Bacteria"/>
</dbReference>
<feature type="transmembrane region" description="Helical" evidence="2">
    <location>
        <begin position="117"/>
        <end position="135"/>
    </location>
</feature>
<keyword evidence="2" id="KW-1133">Transmembrane helix</keyword>
<dbReference type="InterPro" id="IPR036259">
    <property type="entry name" value="MFS_trans_sf"/>
</dbReference>
<evidence type="ECO:0000313" key="4">
    <source>
        <dbReference type="Proteomes" id="UP000004931"/>
    </source>
</evidence>
<comment type="similarity">
    <text evidence="1">Belongs to the sodium:galactoside symporter (TC 2.A.2) family.</text>
</comment>
<organism evidence="3 4">
    <name type="scientific">marine gamma proteobacterium HTCC2143</name>
    <dbReference type="NCBI Taxonomy" id="247633"/>
    <lineage>
        <taxon>Bacteria</taxon>
        <taxon>Pseudomonadati</taxon>
        <taxon>Pseudomonadota</taxon>
        <taxon>Gammaproteobacteria</taxon>
        <taxon>Cellvibrionales</taxon>
        <taxon>Spongiibacteraceae</taxon>
        <taxon>BD1-7 clade</taxon>
    </lineage>
</organism>
<keyword evidence="2" id="KW-0812">Transmembrane</keyword>
<evidence type="ECO:0000256" key="2">
    <source>
        <dbReference type="SAM" id="Phobius"/>
    </source>
</evidence>
<dbReference type="Proteomes" id="UP000004931">
    <property type="component" value="Unassembled WGS sequence"/>
</dbReference>
<comment type="caution">
    <text evidence="3">The sequence shown here is derived from an EMBL/GenBank/DDBJ whole genome shotgun (WGS) entry which is preliminary data.</text>
</comment>
<dbReference type="PANTHER" id="PTHR11328:SF24">
    <property type="entry name" value="MAJOR FACILITATOR SUPERFAMILY (MFS) PROFILE DOMAIN-CONTAINING PROTEIN"/>
    <property type="match status" value="1"/>
</dbReference>
<dbReference type="Pfam" id="PF13347">
    <property type="entry name" value="MFS_2"/>
    <property type="match status" value="1"/>
</dbReference>
<dbReference type="GO" id="GO:0015293">
    <property type="term" value="F:symporter activity"/>
    <property type="evidence" value="ECO:0007669"/>
    <property type="project" value="InterPro"/>
</dbReference>
<keyword evidence="4" id="KW-1185">Reference proteome</keyword>
<dbReference type="SUPFAM" id="SSF103473">
    <property type="entry name" value="MFS general substrate transporter"/>
    <property type="match status" value="1"/>
</dbReference>
<keyword evidence="3" id="KW-0762">Sugar transport</keyword>
<feature type="transmembrane region" description="Helical" evidence="2">
    <location>
        <begin position="192"/>
        <end position="215"/>
    </location>
</feature>
<feature type="transmembrane region" description="Helical" evidence="2">
    <location>
        <begin position="328"/>
        <end position="347"/>
    </location>
</feature>